<dbReference type="HOGENOM" id="CLU_2315018_0_0_7"/>
<dbReference type="OrthoDB" id="5357043at2"/>
<name>A7ZFC8_CAMC1</name>
<dbReference type="KEGG" id="cco:CCC13826_0256"/>
<evidence type="ECO:0000313" key="2">
    <source>
        <dbReference type="Proteomes" id="UP000001121"/>
    </source>
</evidence>
<dbReference type="EMBL" id="CP000792">
    <property type="protein sequence ID" value="EAT98393.1"/>
    <property type="molecule type" value="Genomic_DNA"/>
</dbReference>
<sequence length="99" mass="11558">MKKLNAYGSLISDLLRGGDEIYCIDIKSPFIKRLYAEKLGFVWADIVVGSRRSLYSAFDELNELFKQTNLKKLLEDHGYSLRNGRKYIFAIKQFKLDLF</sequence>
<dbReference type="RefSeq" id="WP_012140353.1">
    <property type="nucleotide sequence ID" value="NC_009802.2"/>
</dbReference>
<reference evidence="2" key="1">
    <citation type="submission" date="2007-10" db="EMBL/GenBank/DDBJ databases">
        <title>Genome sequence of Campylobacter concisus 13826 isolated from human feces.</title>
        <authorList>
            <person name="Fouts D.E."/>
            <person name="Mongodin E.F."/>
            <person name="Puiu D."/>
            <person name="Sebastian Y."/>
            <person name="Miller W.G."/>
            <person name="Mandrell R.E."/>
            <person name="On S."/>
            <person name="Nelson K.E."/>
        </authorList>
    </citation>
    <scope>NUCLEOTIDE SEQUENCE [LARGE SCALE GENOMIC DNA]</scope>
    <source>
        <strain evidence="2">13826</strain>
    </source>
</reference>
<gene>
    <name evidence="1" type="ORF">CCC13826_0256</name>
</gene>
<proteinExistence type="predicted"/>
<accession>A7ZFC8</accession>
<evidence type="ECO:0000313" key="1">
    <source>
        <dbReference type="EMBL" id="EAT98393.1"/>
    </source>
</evidence>
<dbReference type="Proteomes" id="UP000001121">
    <property type="component" value="Chromosome"/>
</dbReference>
<protein>
    <submittedName>
        <fullName evidence="1">Uncharacterized protein</fullName>
    </submittedName>
</protein>
<dbReference type="AlphaFoldDB" id="A7ZFC8"/>
<organism evidence="1 2">
    <name type="scientific">Campylobacter concisus (strain 13826)</name>
    <dbReference type="NCBI Taxonomy" id="360104"/>
    <lineage>
        <taxon>Bacteria</taxon>
        <taxon>Pseudomonadati</taxon>
        <taxon>Campylobacterota</taxon>
        <taxon>Epsilonproteobacteria</taxon>
        <taxon>Campylobacterales</taxon>
        <taxon>Campylobacteraceae</taxon>
        <taxon>Campylobacter</taxon>
    </lineage>
</organism>
<dbReference type="STRING" id="360104.CCC13826_0256"/>